<proteinExistence type="predicted"/>
<keyword evidence="1" id="KW-0813">Transport</keyword>
<dbReference type="PROSITE" id="PS50893">
    <property type="entry name" value="ABC_TRANSPORTER_2"/>
    <property type="match status" value="1"/>
</dbReference>
<dbReference type="STRING" id="341036.SAMN05660649_00698"/>
<dbReference type="PANTHER" id="PTHR42734:SF19">
    <property type="entry name" value="IRON COMPOUNDS ABC TRANSPORTER, ATP-BINDING PROTEIN"/>
    <property type="match status" value="1"/>
</dbReference>
<dbReference type="InterPro" id="IPR050153">
    <property type="entry name" value="Metal_Ion_Import_ABC"/>
</dbReference>
<evidence type="ECO:0000259" key="4">
    <source>
        <dbReference type="PROSITE" id="PS50893"/>
    </source>
</evidence>
<keyword evidence="2" id="KW-0547">Nucleotide-binding</keyword>
<reference evidence="6" key="1">
    <citation type="submission" date="2016-10" db="EMBL/GenBank/DDBJ databases">
        <authorList>
            <person name="Varghese N."/>
            <person name="Submissions S."/>
        </authorList>
    </citation>
    <scope>NUCLEOTIDE SEQUENCE [LARGE SCALE GENOMIC DNA]</scope>
    <source>
        <strain evidence="6">DSM 17038</strain>
    </source>
</reference>
<organism evidence="5 6">
    <name type="scientific">Desulfotruncus arcticus DSM 17038</name>
    <dbReference type="NCBI Taxonomy" id="1121424"/>
    <lineage>
        <taxon>Bacteria</taxon>
        <taxon>Bacillati</taxon>
        <taxon>Bacillota</taxon>
        <taxon>Clostridia</taxon>
        <taxon>Eubacteriales</taxon>
        <taxon>Desulfallaceae</taxon>
        <taxon>Desulfotruncus</taxon>
    </lineage>
</organism>
<dbReference type="Pfam" id="PF00005">
    <property type="entry name" value="ABC_tran"/>
    <property type="match status" value="1"/>
</dbReference>
<dbReference type="FunFam" id="3.40.50.300:FF:000134">
    <property type="entry name" value="Iron-enterobactin ABC transporter ATP-binding protein"/>
    <property type="match status" value="1"/>
</dbReference>
<gene>
    <name evidence="5" type="ORF">SAMN05660649_00698</name>
</gene>
<dbReference type="InterPro" id="IPR003439">
    <property type="entry name" value="ABC_transporter-like_ATP-bd"/>
</dbReference>
<dbReference type="OrthoDB" id="9776369at2"/>
<protein>
    <submittedName>
        <fullName evidence="5">Iron complex transport system ATP-binding protein</fullName>
    </submittedName>
</protein>
<dbReference type="RefSeq" id="WP_092468747.1">
    <property type="nucleotide sequence ID" value="NZ_FOOX01000002.1"/>
</dbReference>
<dbReference type="SUPFAM" id="SSF52540">
    <property type="entry name" value="P-loop containing nucleoside triphosphate hydrolases"/>
    <property type="match status" value="1"/>
</dbReference>
<evidence type="ECO:0000256" key="3">
    <source>
        <dbReference type="ARBA" id="ARBA00022840"/>
    </source>
</evidence>
<dbReference type="InterPro" id="IPR027417">
    <property type="entry name" value="P-loop_NTPase"/>
</dbReference>
<dbReference type="PANTHER" id="PTHR42734">
    <property type="entry name" value="METAL TRANSPORT SYSTEM ATP-BINDING PROTEIN TM_0124-RELATED"/>
    <property type="match status" value="1"/>
</dbReference>
<dbReference type="CDD" id="cd03214">
    <property type="entry name" value="ABC_Iron-Siderophores_B12_Hemin"/>
    <property type="match status" value="1"/>
</dbReference>
<evidence type="ECO:0000313" key="6">
    <source>
        <dbReference type="Proteomes" id="UP000199337"/>
    </source>
</evidence>
<evidence type="ECO:0000313" key="5">
    <source>
        <dbReference type="EMBL" id="SFG10696.1"/>
    </source>
</evidence>
<dbReference type="AlphaFoldDB" id="A0A1I2PAM3"/>
<dbReference type="InterPro" id="IPR003593">
    <property type="entry name" value="AAA+_ATPase"/>
</dbReference>
<dbReference type="GO" id="GO:0016887">
    <property type="term" value="F:ATP hydrolysis activity"/>
    <property type="evidence" value="ECO:0007669"/>
    <property type="project" value="InterPro"/>
</dbReference>
<keyword evidence="6" id="KW-1185">Reference proteome</keyword>
<keyword evidence="3 5" id="KW-0067">ATP-binding</keyword>
<dbReference type="InterPro" id="IPR017871">
    <property type="entry name" value="ABC_transporter-like_CS"/>
</dbReference>
<dbReference type="SMART" id="SM00382">
    <property type="entry name" value="AAA"/>
    <property type="match status" value="1"/>
</dbReference>
<evidence type="ECO:0000256" key="2">
    <source>
        <dbReference type="ARBA" id="ARBA00022741"/>
    </source>
</evidence>
<evidence type="ECO:0000256" key="1">
    <source>
        <dbReference type="ARBA" id="ARBA00022448"/>
    </source>
</evidence>
<dbReference type="Gene3D" id="3.40.50.300">
    <property type="entry name" value="P-loop containing nucleotide triphosphate hydrolases"/>
    <property type="match status" value="1"/>
</dbReference>
<feature type="domain" description="ABC transporter" evidence="4">
    <location>
        <begin position="3"/>
        <end position="240"/>
    </location>
</feature>
<dbReference type="Proteomes" id="UP000199337">
    <property type="component" value="Unassembled WGS sequence"/>
</dbReference>
<accession>A0A1I2PAM3</accession>
<sequence>MKLSVKNASFRYHRGRTLFDKVDFSIHSGKIMTILGPNGVGKTTFLRCLMGFLRWTKGETFIDNRPLSSIKQSQLWKRMAYVPQAKGVNFPYTVLEMVLMGRSPHLGVFSVPSVRDKKTAQEALCEIGIGSLAHKACNEISGGELQMVLIARALSAEPGLLILDEPESNLDLRNQLLILDMLVKLARQKQVACIINTHYPQHALRISDQTLLLGTGPKHIFGPTKEIITENNLRDYFGVDALIVKGEKANQESNAIIPFAVLSDC</sequence>
<name>A0A1I2PAM3_9FIRM</name>
<dbReference type="PROSITE" id="PS00211">
    <property type="entry name" value="ABC_TRANSPORTER_1"/>
    <property type="match status" value="1"/>
</dbReference>
<dbReference type="GO" id="GO:0005524">
    <property type="term" value="F:ATP binding"/>
    <property type="evidence" value="ECO:0007669"/>
    <property type="project" value="UniProtKB-KW"/>
</dbReference>
<dbReference type="EMBL" id="FOOX01000002">
    <property type="protein sequence ID" value="SFG10696.1"/>
    <property type="molecule type" value="Genomic_DNA"/>
</dbReference>